<dbReference type="Proteomes" id="UP001180020">
    <property type="component" value="Unassembled WGS sequence"/>
</dbReference>
<keyword evidence="8" id="KW-0498">Mitosis</keyword>
<dbReference type="EMBL" id="JAUJYO010000019">
    <property type="protein sequence ID" value="KAK1287444.1"/>
    <property type="molecule type" value="Genomic_DNA"/>
</dbReference>
<gene>
    <name evidence="13" type="ORF">QJS10_CPB19g01240</name>
</gene>
<evidence type="ECO:0000256" key="10">
    <source>
        <dbReference type="ARBA" id="ARBA00023212"/>
    </source>
</evidence>
<evidence type="ECO:0000256" key="7">
    <source>
        <dbReference type="ARBA" id="ARBA00022701"/>
    </source>
</evidence>
<evidence type="ECO:0000256" key="1">
    <source>
        <dbReference type="ARBA" id="ARBA00004186"/>
    </source>
</evidence>
<keyword evidence="9" id="KW-0995">Kinetochore</keyword>
<dbReference type="GO" id="GO:0051301">
    <property type="term" value="P:cell division"/>
    <property type="evidence" value="ECO:0007669"/>
    <property type="project" value="UniProtKB-KW"/>
</dbReference>
<reference evidence="13" key="2">
    <citation type="submission" date="2023-06" db="EMBL/GenBank/DDBJ databases">
        <authorList>
            <person name="Ma L."/>
            <person name="Liu K.-W."/>
            <person name="Li Z."/>
            <person name="Hsiao Y.-Y."/>
            <person name="Qi Y."/>
            <person name="Fu T."/>
            <person name="Tang G."/>
            <person name="Zhang D."/>
            <person name="Sun W.-H."/>
            <person name="Liu D.-K."/>
            <person name="Li Y."/>
            <person name="Chen G.-Z."/>
            <person name="Liu X.-D."/>
            <person name="Liao X.-Y."/>
            <person name="Jiang Y.-T."/>
            <person name="Yu X."/>
            <person name="Hao Y."/>
            <person name="Huang J."/>
            <person name="Zhao X.-W."/>
            <person name="Ke S."/>
            <person name="Chen Y.-Y."/>
            <person name="Wu W.-L."/>
            <person name="Hsu J.-L."/>
            <person name="Lin Y.-F."/>
            <person name="Huang M.-D."/>
            <person name="Li C.-Y."/>
            <person name="Huang L."/>
            <person name="Wang Z.-W."/>
            <person name="Zhao X."/>
            <person name="Zhong W.-Y."/>
            <person name="Peng D.-H."/>
            <person name="Ahmad S."/>
            <person name="Lan S."/>
            <person name="Zhang J.-S."/>
            <person name="Tsai W.-C."/>
            <person name="Van De Peer Y."/>
            <person name="Liu Z.-J."/>
        </authorList>
    </citation>
    <scope>NUCLEOTIDE SEQUENCE</scope>
    <source>
        <strain evidence="13">CP</strain>
        <tissue evidence="13">Leaves</tissue>
    </source>
</reference>
<comment type="subcellular location">
    <subcellularLocation>
        <location evidence="2">Chromosome</location>
        <location evidence="2">Centromere</location>
        <location evidence="2">Kinetochore</location>
    </subcellularLocation>
    <subcellularLocation>
        <location evidence="1">Cytoplasm</location>
        <location evidence="1">Cytoskeleton</location>
        <location evidence="1">Spindle</location>
    </subcellularLocation>
</comment>
<evidence type="ECO:0000256" key="5">
    <source>
        <dbReference type="ARBA" id="ARBA00022490"/>
    </source>
</evidence>
<evidence type="ECO:0000256" key="4">
    <source>
        <dbReference type="ARBA" id="ARBA00022454"/>
    </source>
</evidence>
<evidence type="ECO:0000313" key="14">
    <source>
        <dbReference type="Proteomes" id="UP001180020"/>
    </source>
</evidence>
<sequence length="151" mass="16863">MESSIKAFSKTLASMCDHIQISCDSLLDSVRRTPLPRESATETFLRCLDRRSSSAGADLEVLESMAFGTVSFEELLGHCNEVYKKNQSDLAEVEQRLEELGFEILMDGGDEVLDVEDEVDFALTYHGTASPASVIKKRFEEDPLYPLFDVS</sequence>
<comment type="caution">
    <text evidence="13">The sequence shown here is derived from an EMBL/GenBank/DDBJ whole genome shotgun (WGS) entry which is preliminary data.</text>
</comment>
<evidence type="ECO:0000256" key="6">
    <source>
        <dbReference type="ARBA" id="ARBA00022618"/>
    </source>
</evidence>
<keyword evidence="4" id="KW-0158">Chromosome</keyword>
<dbReference type="PANTHER" id="PTHR48118:SF1">
    <property type="entry name" value="SPINDLE AND KINETOCHORE-ASSOCIATED PROTEIN 3"/>
    <property type="match status" value="1"/>
</dbReference>
<proteinExistence type="inferred from homology"/>
<dbReference type="GO" id="GO:0007059">
    <property type="term" value="P:chromosome segregation"/>
    <property type="evidence" value="ECO:0007669"/>
    <property type="project" value="InterPro"/>
</dbReference>
<keyword evidence="6" id="KW-0132">Cell division</keyword>
<keyword evidence="5" id="KW-0963">Cytoplasm</keyword>
<evidence type="ECO:0000256" key="3">
    <source>
        <dbReference type="ARBA" id="ARBA00007716"/>
    </source>
</evidence>
<keyword evidence="7" id="KW-0493">Microtubule</keyword>
<dbReference type="InterPro" id="IPR033341">
    <property type="entry name" value="SKA3"/>
</dbReference>
<comment type="similarity">
    <text evidence="3">Belongs to the SKA3 family.</text>
</comment>
<reference evidence="13" key="1">
    <citation type="journal article" date="2023" name="Nat. Commun.">
        <title>Diploid and tetraploid genomes of Acorus and the evolution of monocots.</title>
        <authorList>
            <person name="Ma L."/>
            <person name="Liu K.W."/>
            <person name="Li Z."/>
            <person name="Hsiao Y.Y."/>
            <person name="Qi Y."/>
            <person name="Fu T."/>
            <person name="Tang G.D."/>
            <person name="Zhang D."/>
            <person name="Sun W.H."/>
            <person name="Liu D.K."/>
            <person name="Li Y."/>
            <person name="Chen G.Z."/>
            <person name="Liu X.D."/>
            <person name="Liao X.Y."/>
            <person name="Jiang Y.T."/>
            <person name="Yu X."/>
            <person name="Hao Y."/>
            <person name="Huang J."/>
            <person name="Zhao X.W."/>
            <person name="Ke S."/>
            <person name="Chen Y.Y."/>
            <person name="Wu W.L."/>
            <person name="Hsu J.L."/>
            <person name="Lin Y.F."/>
            <person name="Huang M.D."/>
            <person name="Li C.Y."/>
            <person name="Huang L."/>
            <person name="Wang Z.W."/>
            <person name="Zhao X."/>
            <person name="Zhong W.Y."/>
            <person name="Peng D.H."/>
            <person name="Ahmad S."/>
            <person name="Lan S."/>
            <person name="Zhang J.S."/>
            <person name="Tsai W.C."/>
            <person name="Van de Peer Y."/>
            <person name="Liu Z.J."/>
        </authorList>
    </citation>
    <scope>NUCLEOTIDE SEQUENCE</scope>
    <source>
        <strain evidence="13">CP</strain>
    </source>
</reference>
<organism evidence="13 14">
    <name type="scientific">Acorus calamus</name>
    <name type="common">Sweet flag</name>
    <dbReference type="NCBI Taxonomy" id="4465"/>
    <lineage>
        <taxon>Eukaryota</taxon>
        <taxon>Viridiplantae</taxon>
        <taxon>Streptophyta</taxon>
        <taxon>Embryophyta</taxon>
        <taxon>Tracheophyta</taxon>
        <taxon>Spermatophyta</taxon>
        <taxon>Magnoliopsida</taxon>
        <taxon>Liliopsida</taxon>
        <taxon>Acoraceae</taxon>
        <taxon>Acorus</taxon>
    </lineage>
</organism>
<name>A0AAV9CFA7_ACOCL</name>
<evidence type="ECO:0000313" key="13">
    <source>
        <dbReference type="EMBL" id="KAK1287444.1"/>
    </source>
</evidence>
<keyword evidence="11" id="KW-0131">Cell cycle</keyword>
<keyword evidence="12" id="KW-0137">Centromere</keyword>
<dbReference type="GO" id="GO:0005876">
    <property type="term" value="C:spindle microtubule"/>
    <property type="evidence" value="ECO:0007669"/>
    <property type="project" value="TreeGrafter"/>
</dbReference>
<evidence type="ECO:0000256" key="9">
    <source>
        <dbReference type="ARBA" id="ARBA00022838"/>
    </source>
</evidence>
<evidence type="ECO:0000256" key="12">
    <source>
        <dbReference type="ARBA" id="ARBA00023328"/>
    </source>
</evidence>
<dbReference type="GO" id="GO:0000940">
    <property type="term" value="C:outer kinetochore"/>
    <property type="evidence" value="ECO:0007669"/>
    <property type="project" value="InterPro"/>
</dbReference>
<evidence type="ECO:0008006" key="15">
    <source>
        <dbReference type="Google" id="ProtNLM"/>
    </source>
</evidence>
<evidence type="ECO:0000256" key="8">
    <source>
        <dbReference type="ARBA" id="ARBA00022776"/>
    </source>
</evidence>
<dbReference type="AlphaFoldDB" id="A0AAV9CFA7"/>
<keyword evidence="10" id="KW-0206">Cytoskeleton</keyword>
<keyword evidence="14" id="KW-1185">Reference proteome</keyword>
<dbReference type="PANTHER" id="PTHR48118">
    <property type="entry name" value="SPINDLE AND KINETOCHORE-ASSOCIATED PROTEIN 3"/>
    <property type="match status" value="1"/>
</dbReference>
<protein>
    <recommendedName>
        <fullName evidence="15">Spindle and kinetochore-associated protein 3</fullName>
    </recommendedName>
</protein>
<evidence type="ECO:0000256" key="2">
    <source>
        <dbReference type="ARBA" id="ARBA00004629"/>
    </source>
</evidence>
<evidence type="ECO:0000256" key="11">
    <source>
        <dbReference type="ARBA" id="ARBA00023306"/>
    </source>
</evidence>
<accession>A0AAV9CFA7</accession>
<dbReference type="GO" id="GO:0000278">
    <property type="term" value="P:mitotic cell cycle"/>
    <property type="evidence" value="ECO:0007669"/>
    <property type="project" value="TreeGrafter"/>
</dbReference>